<feature type="non-terminal residue" evidence="2">
    <location>
        <position position="1"/>
    </location>
</feature>
<name>A0A5J9WMI2_9POAL</name>
<dbReference type="InterPro" id="IPR027417">
    <property type="entry name" value="P-loop_NTPase"/>
</dbReference>
<dbReference type="Gene3D" id="3.40.50.300">
    <property type="entry name" value="P-loop containing nucleotide triphosphate hydrolases"/>
    <property type="match status" value="1"/>
</dbReference>
<gene>
    <name evidence="2" type="ORF">EJB05_00621</name>
</gene>
<protein>
    <submittedName>
        <fullName evidence="2">Uncharacterized protein</fullName>
    </submittedName>
</protein>
<dbReference type="AlphaFoldDB" id="A0A5J9WMI2"/>
<dbReference type="OrthoDB" id="205623at2759"/>
<evidence type="ECO:0000313" key="2">
    <source>
        <dbReference type="EMBL" id="TVU49313.1"/>
    </source>
</evidence>
<accession>A0A5J9WMI2</accession>
<comment type="caution">
    <text evidence="2">The sequence shown here is derived from an EMBL/GenBank/DDBJ whole genome shotgun (WGS) entry which is preliminary data.</text>
</comment>
<proteinExistence type="predicted"/>
<reference evidence="2 3" key="1">
    <citation type="journal article" date="2019" name="Sci. Rep.">
        <title>A high-quality genome of Eragrostis curvula grass provides insights into Poaceae evolution and supports new strategies to enhance forage quality.</title>
        <authorList>
            <person name="Carballo J."/>
            <person name="Santos B.A.C.M."/>
            <person name="Zappacosta D."/>
            <person name="Garbus I."/>
            <person name="Selva J.P."/>
            <person name="Gallo C.A."/>
            <person name="Diaz A."/>
            <person name="Albertini E."/>
            <person name="Caccamo M."/>
            <person name="Echenique V."/>
        </authorList>
    </citation>
    <scope>NUCLEOTIDE SEQUENCE [LARGE SCALE GENOMIC DNA]</scope>
    <source>
        <strain evidence="3">cv. Victoria</strain>
        <tissue evidence="2">Leaf</tissue>
    </source>
</reference>
<evidence type="ECO:0000313" key="3">
    <source>
        <dbReference type="Proteomes" id="UP000324897"/>
    </source>
</evidence>
<evidence type="ECO:0000256" key="1">
    <source>
        <dbReference type="SAM" id="MobiDB-lite"/>
    </source>
</evidence>
<dbReference type="EMBL" id="RWGY01000002">
    <property type="protein sequence ID" value="TVU49313.1"/>
    <property type="molecule type" value="Genomic_DNA"/>
</dbReference>
<organism evidence="2 3">
    <name type="scientific">Eragrostis curvula</name>
    <name type="common">weeping love grass</name>
    <dbReference type="NCBI Taxonomy" id="38414"/>
    <lineage>
        <taxon>Eukaryota</taxon>
        <taxon>Viridiplantae</taxon>
        <taxon>Streptophyta</taxon>
        <taxon>Embryophyta</taxon>
        <taxon>Tracheophyta</taxon>
        <taxon>Spermatophyta</taxon>
        <taxon>Magnoliopsida</taxon>
        <taxon>Liliopsida</taxon>
        <taxon>Poales</taxon>
        <taxon>Poaceae</taxon>
        <taxon>PACMAD clade</taxon>
        <taxon>Chloridoideae</taxon>
        <taxon>Eragrostideae</taxon>
        <taxon>Eragrostidinae</taxon>
        <taxon>Eragrostis</taxon>
    </lineage>
</organism>
<dbReference type="Proteomes" id="UP000324897">
    <property type="component" value="Chromosome 6"/>
</dbReference>
<feature type="compositionally biased region" description="Basic and acidic residues" evidence="1">
    <location>
        <begin position="123"/>
        <end position="132"/>
    </location>
</feature>
<sequence>MPSVAAPVPGLLAPGALGARHHRLTAPLHAAPQRRGPRELPEVRQTTSLKVLAFAVAARAAYPPTGVEQPLCLLNPTAASHSLTRSSAAEQEARLDVLLSPRLRNTHLPHTLLPKPVTNSGFREPKDMVVSL</sequence>
<feature type="region of interest" description="Disordered" evidence="1">
    <location>
        <begin position="110"/>
        <end position="132"/>
    </location>
</feature>
<keyword evidence="3" id="KW-1185">Reference proteome</keyword>
<dbReference type="Gramene" id="TVU49313">
    <property type="protein sequence ID" value="TVU49313"/>
    <property type="gene ID" value="EJB05_00621"/>
</dbReference>